<dbReference type="InterPro" id="IPR001938">
    <property type="entry name" value="Thaumatin"/>
</dbReference>
<accession>A0A2U1L9K1</accession>
<dbReference type="PROSITE" id="PS50927">
    <property type="entry name" value="BULB_LECTIN"/>
    <property type="match status" value="1"/>
</dbReference>
<dbReference type="SUPFAM" id="SSF51110">
    <property type="entry name" value="alpha-D-mannose-specific plant lectins"/>
    <property type="match status" value="1"/>
</dbReference>
<dbReference type="InterPro" id="IPR011009">
    <property type="entry name" value="Kinase-like_dom_sf"/>
</dbReference>
<sequence>MYTYYEQEKLYGSCSEDDDQNGDWDVYYSYYHFTLSQLFVSFAVCLLLLGTSGRRITVVNNCGFTVWPGISSSPVLNITGFELTEGESRSFQAPTNWTGHIWGRTSCRLNGSGHWSCATGDCGTGEMECYGKTYTPPVTITEIDIRIYEASYDVSIMNGFNLPMTVEPTDGHLGYPKVGCVNDLNLKCPRDLQLEVGGGCKSACQVFPSQDYCCNYTDEYDESDSTVASYGGGDYTVRFCDTFSSIKLGGQLTYGDQLVSLGGNFTLGFFSADSSYFTYLGIWYTNDNESRKVWVANAEYAYGDHALSIDPNTGNLIITDRSRTLITITNIDAGPNPNVTATLEDNGNFRLINENDKRVLWQNFDHPTNVLLPGMKLGYDITTGQNWTLTSWLSNEIPDAGAFTLSWEPVNETSHKILIRRRGQPYWTSENLDNQTFHNIFTIYGYTLTSVYNNKERYISYDISQDSGNGIGRSSFPMWILTPDGQIDGGDNDSQWVPKFCNEFQSHMGCVESSLPLCRRENEEFSYRNGDFAPHKTSNADDSNSSLSISDCFVKCWNDCSCVGFNSRTNGIGCIFWRGRNSFSDDPRESSLWMYVIGPQNPTAEEEKQKREEYFLELTASDSFKDVHHLESNGGKGTDLLLFSFASIVAATNDFSVENKLGQGGFGPVFKAWELWQQGNATELVDMTLRNTCVVQQFVRTVHVALLCVQEKAADRPTTSDMITMLLNDTIPLPAPNKPAFFINRFESTSTTPEERNRNHYTANNLTITAMEGR</sequence>
<evidence type="ECO:0000256" key="4">
    <source>
        <dbReference type="SAM" id="Phobius"/>
    </source>
</evidence>
<proteinExistence type="predicted"/>
<keyword evidence="4" id="KW-0472">Membrane</keyword>
<dbReference type="PROSITE" id="PS51367">
    <property type="entry name" value="THAUMATIN_2"/>
    <property type="match status" value="1"/>
</dbReference>
<organism evidence="6 7">
    <name type="scientific">Artemisia annua</name>
    <name type="common">Sweet wormwood</name>
    <dbReference type="NCBI Taxonomy" id="35608"/>
    <lineage>
        <taxon>Eukaryota</taxon>
        <taxon>Viridiplantae</taxon>
        <taxon>Streptophyta</taxon>
        <taxon>Embryophyta</taxon>
        <taxon>Tracheophyta</taxon>
        <taxon>Spermatophyta</taxon>
        <taxon>Magnoliopsida</taxon>
        <taxon>eudicotyledons</taxon>
        <taxon>Gunneridae</taxon>
        <taxon>Pentapetalae</taxon>
        <taxon>asterids</taxon>
        <taxon>campanulids</taxon>
        <taxon>Asterales</taxon>
        <taxon>Asteraceae</taxon>
        <taxon>Asteroideae</taxon>
        <taxon>Anthemideae</taxon>
        <taxon>Artemisiinae</taxon>
        <taxon>Artemisia</taxon>
    </lineage>
</organism>
<dbReference type="InterPro" id="IPR031158">
    <property type="entry name" value="GH10_AS"/>
</dbReference>
<comment type="caution">
    <text evidence="6">The sequence shown here is derived from an EMBL/GenBank/DDBJ whole genome shotgun (WGS) entry which is preliminary data.</text>
</comment>
<keyword evidence="4" id="KW-0812">Transmembrane</keyword>
<dbReference type="SUPFAM" id="SSF56112">
    <property type="entry name" value="Protein kinase-like (PK-like)"/>
    <property type="match status" value="1"/>
</dbReference>
<dbReference type="Gene3D" id="2.60.110.10">
    <property type="entry name" value="Thaumatin"/>
    <property type="match status" value="1"/>
</dbReference>
<dbReference type="PANTHER" id="PTHR32444">
    <property type="entry name" value="BULB-TYPE LECTIN DOMAIN-CONTAINING PROTEIN"/>
    <property type="match status" value="1"/>
</dbReference>
<dbReference type="Pfam" id="PF08276">
    <property type="entry name" value="PAN_2"/>
    <property type="match status" value="1"/>
</dbReference>
<dbReference type="SMART" id="SM00205">
    <property type="entry name" value="THN"/>
    <property type="match status" value="1"/>
</dbReference>
<dbReference type="Pfam" id="PF00314">
    <property type="entry name" value="Thaumatin"/>
    <property type="match status" value="1"/>
</dbReference>
<dbReference type="Proteomes" id="UP000245207">
    <property type="component" value="Unassembled WGS sequence"/>
</dbReference>
<evidence type="ECO:0000313" key="7">
    <source>
        <dbReference type="Proteomes" id="UP000245207"/>
    </source>
</evidence>
<dbReference type="SMART" id="SM00108">
    <property type="entry name" value="B_lectin"/>
    <property type="match status" value="1"/>
</dbReference>
<protein>
    <submittedName>
        <fullName evidence="6">Bulb-type lectin domain-containing protein</fullName>
    </submittedName>
</protein>
<reference evidence="6 7" key="1">
    <citation type="journal article" date="2018" name="Mol. Plant">
        <title>The genome of Artemisia annua provides insight into the evolution of Asteraceae family and artemisinin biosynthesis.</title>
        <authorList>
            <person name="Shen Q."/>
            <person name="Zhang L."/>
            <person name="Liao Z."/>
            <person name="Wang S."/>
            <person name="Yan T."/>
            <person name="Shi P."/>
            <person name="Liu M."/>
            <person name="Fu X."/>
            <person name="Pan Q."/>
            <person name="Wang Y."/>
            <person name="Lv Z."/>
            <person name="Lu X."/>
            <person name="Zhang F."/>
            <person name="Jiang W."/>
            <person name="Ma Y."/>
            <person name="Chen M."/>
            <person name="Hao X."/>
            <person name="Li L."/>
            <person name="Tang Y."/>
            <person name="Lv G."/>
            <person name="Zhou Y."/>
            <person name="Sun X."/>
            <person name="Brodelius P.E."/>
            <person name="Rose J.K.C."/>
            <person name="Tang K."/>
        </authorList>
    </citation>
    <scope>NUCLEOTIDE SEQUENCE [LARGE SCALE GENOMIC DNA]</scope>
    <source>
        <strain evidence="7">cv. Huhao1</strain>
        <tissue evidence="6">Leaf</tissue>
    </source>
</reference>
<dbReference type="OrthoDB" id="4062651at2759"/>
<dbReference type="Pfam" id="PF01453">
    <property type="entry name" value="B_lectin"/>
    <property type="match status" value="1"/>
</dbReference>
<dbReference type="InterPro" id="IPR036426">
    <property type="entry name" value="Bulb-type_lectin_dom_sf"/>
</dbReference>
<dbReference type="InterPro" id="IPR001480">
    <property type="entry name" value="Bulb-type_lectin_dom"/>
</dbReference>
<feature type="active site" description="Nucleophile" evidence="3">
    <location>
        <position position="142"/>
    </location>
</feature>
<evidence type="ECO:0000256" key="2">
    <source>
        <dbReference type="ARBA" id="ARBA00023180"/>
    </source>
</evidence>
<dbReference type="EMBL" id="PKPP01010637">
    <property type="protein sequence ID" value="PWA45690.1"/>
    <property type="molecule type" value="Genomic_DNA"/>
</dbReference>
<dbReference type="STRING" id="35608.A0A2U1L9K1"/>
<evidence type="ECO:0000313" key="6">
    <source>
        <dbReference type="EMBL" id="PWA45690.1"/>
    </source>
</evidence>
<dbReference type="Gene3D" id="2.90.10.10">
    <property type="entry name" value="Bulb-type lectin domain"/>
    <property type="match status" value="1"/>
</dbReference>
<keyword evidence="4" id="KW-1133">Transmembrane helix</keyword>
<keyword evidence="7" id="KW-1185">Reference proteome</keyword>
<dbReference type="AlphaFoldDB" id="A0A2U1L9K1"/>
<gene>
    <name evidence="6" type="ORF">CTI12_AA515360</name>
</gene>
<evidence type="ECO:0000256" key="3">
    <source>
        <dbReference type="PROSITE-ProRule" id="PRU10061"/>
    </source>
</evidence>
<dbReference type="InterPro" id="IPR037176">
    <property type="entry name" value="Osmotin/thaumatin-like_sf"/>
</dbReference>
<dbReference type="CDD" id="cd00028">
    <property type="entry name" value="B_lectin"/>
    <property type="match status" value="1"/>
</dbReference>
<dbReference type="Gene3D" id="3.30.200.20">
    <property type="entry name" value="Phosphorylase Kinase, domain 1"/>
    <property type="match status" value="1"/>
</dbReference>
<keyword evidence="2" id="KW-0325">Glycoprotein</keyword>
<feature type="transmembrane region" description="Helical" evidence="4">
    <location>
        <begin position="30"/>
        <end position="49"/>
    </location>
</feature>
<dbReference type="GO" id="GO:0030246">
    <property type="term" value="F:carbohydrate binding"/>
    <property type="evidence" value="ECO:0007669"/>
    <property type="project" value="UniProtKB-KW"/>
</dbReference>
<dbReference type="SUPFAM" id="SSF49870">
    <property type="entry name" value="Osmotin, thaumatin-like protein"/>
    <property type="match status" value="1"/>
</dbReference>
<evidence type="ECO:0000259" key="5">
    <source>
        <dbReference type="PROSITE" id="PS50927"/>
    </source>
</evidence>
<evidence type="ECO:0000256" key="1">
    <source>
        <dbReference type="ARBA" id="ARBA00022729"/>
    </source>
</evidence>
<feature type="domain" description="Bulb-type lectin" evidence="5">
    <location>
        <begin position="243"/>
        <end position="364"/>
    </location>
</feature>
<dbReference type="PANTHER" id="PTHR32444:SF118">
    <property type="entry name" value="OS09G0551150 PROTEIN"/>
    <property type="match status" value="1"/>
</dbReference>
<dbReference type="InterPro" id="IPR003609">
    <property type="entry name" value="Pan_app"/>
</dbReference>
<name>A0A2U1L9K1_ARTAN</name>
<dbReference type="PRINTS" id="PR00347">
    <property type="entry name" value="THAUMATIN"/>
</dbReference>
<dbReference type="PROSITE" id="PS00591">
    <property type="entry name" value="GH10_1"/>
    <property type="match status" value="1"/>
</dbReference>
<keyword evidence="1" id="KW-0732">Signal</keyword>
<keyword evidence="6" id="KW-0430">Lectin</keyword>